<feature type="non-terminal residue" evidence="1">
    <location>
        <position position="236"/>
    </location>
</feature>
<name>A0ABQ9HR30_9NEOP</name>
<keyword evidence="2" id="KW-1185">Reference proteome</keyword>
<organism evidence="1 2">
    <name type="scientific">Dryococelus australis</name>
    <dbReference type="NCBI Taxonomy" id="614101"/>
    <lineage>
        <taxon>Eukaryota</taxon>
        <taxon>Metazoa</taxon>
        <taxon>Ecdysozoa</taxon>
        <taxon>Arthropoda</taxon>
        <taxon>Hexapoda</taxon>
        <taxon>Insecta</taxon>
        <taxon>Pterygota</taxon>
        <taxon>Neoptera</taxon>
        <taxon>Polyneoptera</taxon>
        <taxon>Phasmatodea</taxon>
        <taxon>Verophasmatodea</taxon>
        <taxon>Anareolatae</taxon>
        <taxon>Phasmatidae</taxon>
        <taxon>Eurycanthinae</taxon>
        <taxon>Dryococelus</taxon>
    </lineage>
</organism>
<evidence type="ECO:0000313" key="2">
    <source>
        <dbReference type="Proteomes" id="UP001159363"/>
    </source>
</evidence>
<accession>A0ABQ9HR30</accession>
<sequence>MLLVGVIHQQQHSIMENLDVFNCLRNSSDFQDISDVVNSLSSSYEAIAQARYRCFLKLYGASAKETFLNLHHYLSLTKSISIAKPGVFVLLPMKGAEQLYTFHVYFQVQLWLGILCLTNSRDGSTTTTKDPVTPERVLTHMFYKCNTGCGEDRCGCRKAAMKCTTLSCTCHGKFLNGIGVILERTTMKLTSCNHFRRPAVRMVQYYLCQLSMNQSQDYPVPANNREPCKQNEKHFN</sequence>
<evidence type="ECO:0000313" key="1">
    <source>
        <dbReference type="EMBL" id="KAJ8886730.1"/>
    </source>
</evidence>
<comment type="caution">
    <text evidence="1">The sequence shown here is derived from an EMBL/GenBank/DDBJ whole genome shotgun (WGS) entry which is preliminary data.</text>
</comment>
<gene>
    <name evidence="1" type="ORF">PR048_012942</name>
</gene>
<dbReference type="Proteomes" id="UP001159363">
    <property type="component" value="Chromosome X"/>
</dbReference>
<reference evidence="1 2" key="1">
    <citation type="submission" date="2023-02" db="EMBL/GenBank/DDBJ databases">
        <title>LHISI_Scaffold_Assembly.</title>
        <authorList>
            <person name="Stuart O.P."/>
            <person name="Cleave R."/>
            <person name="Magrath M.J.L."/>
            <person name="Mikheyev A.S."/>
        </authorList>
    </citation>
    <scope>NUCLEOTIDE SEQUENCE [LARGE SCALE GENOMIC DNA]</scope>
    <source>
        <strain evidence="1">Daus_M_001</strain>
        <tissue evidence="1">Leg muscle</tissue>
    </source>
</reference>
<dbReference type="EMBL" id="JARBHB010000004">
    <property type="protein sequence ID" value="KAJ8886730.1"/>
    <property type="molecule type" value="Genomic_DNA"/>
</dbReference>
<protein>
    <submittedName>
        <fullName evidence="1">Uncharacterized protein</fullName>
    </submittedName>
</protein>
<proteinExistence type="predicted"/>